<evidence type="ECO:0000313" key="1">
    <source>
        <dbReference type="EMBL" id="QDU83447.1"/>
    </source>
</evidence>
<reference evidence="1 2" key="1">
    <citation type="submission" date="2019-02" db="EMBL/GenBank/DDBJ databases">
        <title>Deep-cultivation of Planctomycetes and their phenomic and genomic characterization uncovers novel biology.</title>
        <authorList>
            <person name="Wiegand S."/>
            <person name="Jogler M."/>
            <person name="Boedeker C."/>
            <person name="Pinto D."/>
            <person name="Vollmers J."/>
            <person name="Rivas-Marin E."/>
            <person name="Kohn T."/>
            <person name="Peeters S.H."/>
            <person name="Heuer A."/>
            <person name="Rast P."/>
            <person name="Oberbeckmann S."/>
            <person name="Bunk B."/>
            <person name="Jeske O."/>
            <person name="Meyerdierks A."/>
            <person name="Storesund J.E."/>
            <person name="Kallscheuer N."/>
            <person name="Luecker S."/>
            <person name="Lage O.M."/>
            <person name="Pohl T."/>
            <person name="Merkel B.J."/>
            <person name="Hornburger P."/>
            <person name="Mueller R.-W."/>
            <person name="Bruemmer F."/>
            <person name="Labrenz M."/>
            <person name="Spormann A.M."/>
            <person name="Op den Camp H."/>
            <person name="Overmann J."/>
            <person name="Amann R."/>
            <person name="Jetten M.S.M."/>
            <person name="Mascher T."/>
            <person name="Medema M.H."/>
            <person name="Devos D.P."/>
            <person name="Kaster A.-K."/>
            <person name="Ovreas L."/>
            <person name="Rohde M."/>
            <person name="Galperin M.Y."/>
            <person name="Jogler C."/>
        </authorList>
    </citation>
    <scope>NUCLEOTIDE SEQUENCE [LARGE SCALE GENOMIC DNA]</scope>
    <source>
        <strain evidence="1 2">Pla163</strain>
    </source>
</reference>
<dbReference type="EMBL" id="CP036290">
    <property type="protein sequence ID" value="QDU83447.1"/>
    <property type="molecule type" value="Genomic_DNA"/>
</dbReference>
<sequence>MLAGAFFRSITQLEPIRSMLVKASLLGAAAASVLFAPTLAESLTRNAAEGETRVRTIEASREMSLVDMVIRFDGEEIPADQLGDIEGSQTDSYSVVVSDTFSSVADGRATKLTRTYTTLGGESAMEGGMLAAMGAEDSSKELSSELEGEDVIFTWDGEEEDYVASLPEESTLDEDLLEDLLGDYEFAELLPDGDIEVGAEWDIDPAFFEFMVEPGGEMHLKPSDADANEYDEMAEQIEEAGVEPTYEGTLKGKLVSVEEGVAKIEITIEIEMTLDLSGELEPMTQDTPMGELEINPVEVVVERTAEGTGTLMWHVAKGRLISFTMEADVTEVNTSNVEIDFGGETMEQFQELTQEGSIEVSYTIE</sequence>
<evidence type="ECO:0000313" key="2">
    <source>
        <dbReference type="Proteomes" id="UP000319342"/>
    </source>
</evidence>
<keyword evidence="2" id="KW-1185">Reference proteome</keyword>
<protein>
    <submittedName>
        <fullName evidence="1">Uncharacterized protein</fullName>
    </submittedName>
</protein>
<dbReference type="Proteomes" id="UP000319342">
    <property type="component" value="Chromosome"/>
</dbReference>
<accession>A0A518CW40</accession>
<organism evidence="1 2">
    <name type="scientific">Rohdeia mirabilis</name>
    <dbReference type="NCBI Taxonomy" id="2528008"/>
    <lineage>
        <taxon>Bacteria</taxon>
        <taxon>Pseudomonadati</taxon>
        <taxon>Planctomycetota</taxon>
        <taxon>Planctomycetia</taxon>
        <taxon>Planctomycetia incertae sedis</taxon>
        <taxon>Rohdeia</taxon>
    </lineage>
</organism>
<gene>
    <name evidence="1" type="ORF">Pla163_05460</name>
</gene>
<name>A0A518CW40_9BACT</name>
<proteinExistence type="predicted"/>
<dbReference type="AlphaFoldDB" id="A0A518CW40"/>